<keyword evidence="3" id="KW-0804">Transcription</keyword>
<dbReference type="InterPro" id="IPR018060">
    <property type="entry name" value="HTH_AraC"/>
</dbReference>
<dbReference type="OrthoDB" id="655946at2"/>
<evidence type="ECO:0000256" key="1">
    <source>
        <dbReference type="ARBA" id="ARBA00023015"/>
    </source>
</evidence>
<sequence length="250" mass="28047">MKITRYIPVKALQPFIKTFMIIESDNGMENKILPDTSLVMAFRLRGKITDSKEILSSSSITGLRNAPRLISYSKDAATLLVTFTEGGAAAFFPLPLHELFGSSISLDNFMRTDQIEDQLMNAVNNEERISIMQHFLLSRLKSPNSDALILSAIQQIKNTNGGLRIKDLSADLYISQDAFEKRFRKITGTSPKQFAGIVRLKSIIAQYSDATNLTDIAHSAGYFDQAHFTKTFKSFTGQTPQSFFTTPMRW</sequence>
<evidence type="ECO:0000256" key="3">
    <source>
        <dbReference type="ARBA" id="ARBA00023163"/>
    </source>
</evidence>
<dbReference type="EMBL" id="WRXO01000006">
    <property type="protein sequence ID" value="MVT43038.1"/>
    <property type="molecule type" value="Genomic_DNA"/>
</dbReference>
<dbReference type="RefSeq" id="WP_157301647.1">
    <property type="nucleotide sequence ID" value="NZ_BAAAZB010000004.1"/>
</dbReference>
<dbReference type="SUPFAM" id="SSF46689">
    <property type="entry name" value="Homeodomain-like"/>
    <property type="match status" value="1"/>
</dbReference>
<dbReference type="Gene3D" id="1.10.10.60">
    <property type="entry name" value="Homeodomain-like"/>
    <property type="match status" value="1"/>
</dbReference>
<dbReference type="PROSITE" id="PS01124">
    <property type="entry name" value="HTH_ARAC_FAMILY_2"/>
    <property type="match status" value="1"/>
</dbReference>
<protein>
    <submittedName>
        <fullName evidence="5">AraC family transcriptional regulator</fullName>
    </submittedName>
</protein>
<evidence type="ECO:0000256" key="2">
    <source>
        <dbReference type="ARBA" id="ARBA00023125"/>
    </source>
</evidence>
<feature type="domain" description="HTH araC/xylS-type" evidence="4">
    <location>
        <begin position="146"/>
        <end position="246"/>
    </location>
</feature>
<dbReference type="PANTHER" id="PTHR46796:SF13">
    <property type="entry name" value="HTH-TYPE TRANSCRIPTIONAL ACTIVATOR RHAS"/>
    <property type="match status" value="1"/>
</dbReference>
<gene>
    <name evidence="5" type="ORF">GO495_20745</name>
</gene>
<dbReference type="InterPro" id="IPR050204">
    <property type="entry name" value="AraC_XylS_family_regulators"/>
</dbReference>
<dbReference type="GO" id="GO:0003700">
    <property type="term" value="F:DNA-binding transcription factor activity"/>
    <property type="evidence" value="ECO:0007669"/>
    <property type="project" value="InterPro"/>
</dbReference>
<dbReference type="AlphaFoldDB" id="A0A6N8JFD3"/>
<keyword evidence="6" id="KW-1185">Reference proteome</keyword>
<dbReference type="Proteomes" id="UP000468388">
    <property type="component" value="Unassembled WGS sequence"/>
</dbReference>
<dbReference type="InterPro" id="IPR046532">
    <property type="entry name" value="DUF6597"/>
</dbReference>
<proteinExistence type="predicted"/>
<dbReference type="Pfam" id="PF20240">
    <property type="entry name" value="DUF6597"/>
    <property type="match status" value="1"/>
</dbReference>
<comment type="caution">
    <text evidence="5">The sequence shown here is derived from an EMBL/GenBank/DDBJ whole genome shotgun (WGS) entry which is preliminary data.</text>
</comment>
<dbReference type="Pfam" id="PF12833">
    <property type="entry name" value="HTH_18"/>
    <property type="match status" value="1"/>
</dbReference>
<accession>A0A6N8JFD3</accession>
<evidence type="ECO:0000259" key="4">
    <source>
        <dbReference type="PROSITE" id="PS01124"/>
    </source>
</evidence>
<reference evidence="5 6" key="1">
    <citation type="submission" date="2019-12" db="EMBL/GenBank/DDBJ databases">
        <title>The draft genomic sequence of strain Chitinophaga oryziterrae JCM 16595.</title>
        <authorList>
            <person name="Zhang X."/>
        </authorList>
    </citation>
    <scope>NUCLEOTIDE SEQUENCE [LARGE SCALE GENOMIC DNA]</scope>
    <source>
        <strain evidence="5 6">JCM 16595</strain>
    </source>
</reference>
<name>A0A6N8JFD3_9BACT</name>
<organism evidence="5 6">
    <name type="scientific">Chitinophaga oryziterrae</name>
    <dbReference type="NCBI Taxonomy" id="1031224"/>
    <lineage>
        <taxon>Bacteria</taxon>
        <taxon>Pseudomonadati</taxon>
        <taxon>Bacteroidota</taxon>
        <taxon>Chitinophagia</taxon>
        <taxon>Chitinophagales</taxon>
        <taxon>Chitinophagaceae</taxon>
        <taxon>Chitinophaga</taxon>
    </lineage>
</organism>
<keyword evidence="1" id="KW-0805">Transcription regulation</keyword>
<keyword evidence="2" id="KW-0238">DNA-binding</keyword>
<evidence type="ECO:0000313" key="6">
    <source>
        <dbReference type="Proteomes" id="UP000468388"/>
    </source>
</evidence>
<dbReference type="GO" id="GO:0043565">
    <property type="term" value="F:sequence-specific DNA binding"/>
    <property type="evidence" value="ECO:0007669"/>
    <property type="project" value="InterPro"/>
</dbReference>
<dbReference type="SMART" id="SM00342">
    <property type="entry name" value="HTH_ARAC"/>
    <property type="match status" value="1"/>
</dbReference>
<evidence type="ECO:0000313" key="5">
    <source>
        <dbReference type="EMBL" id="MVT43038.1"/>
    </source>
</evidence>
<dbReference type="PANTHER" id="PTHR46796">
    <property type="entry name" value="HTH-TYPE TRANSCRIPTIONAL ACTIVATOR RHAS-RELATED"/>
    <property type="match status" value="1"/>
</dbReference>
<dbReference type="InterPro" id="IPR009057">
    <property type="entry name" value="Homeodomain-like_sf"/>
</dbReference>